<dbReference type="STRING" id="1432307.W9CIK1"/>
<dbReference type="EMBL" id="AYSA01000164">
    <property type="protein sequence ID" value="ESZ95798.1"/>
    <property type="molecule type" value="Genomic_DNA"/>
</dbReference>
<proteinExistence type="predicted"/>
<dbReference type="CDD" id="cd12087">
    <property type="entry name" value="TM_EGFR-like"/>
    <property type="match status" value="1"/>
</dbReference>
<keyword evidence="2" id="KW-0472">Membrane</keyword>
<evidence type="ECO:0000313" key="3">
    <source>
        <dbReference type="EMBL" id="ESZ95798.1"/>
    </source>
</evidence>
<feature type="compositionally biased region" description="Low complexity" evidence="1">
    <location>
        <begin position="40"/>
        <end position="51"/>
    </location>
</feature>
<name>W9CIK1_SCLBF</name>
<sequence>MAPQGYVPSLGDEGEGEIDWLEGSERDDGDNGEGGGGNMNGRNYVGNENGLGAIGNGNTGNGPIPFHPQVPNSYLSTTNPPTTTSTSRSTIKTNPSSANAVTSSSISDTTTTSPTSTYMSSSTTTTLRSQTMVSESLASSILPSTPTSTSTSTTTPTSLPNTGAGSQSTGLTPHPSTISTHHALSGASIAGIVIGTLAALTFILATLWHILRRKKKNKDHRKSIGGFGFANWNDTGTDTRTEKDTEQVETIVPPYDGRIRPGMGVQRVLTWSTMRSLTHSRISSQVSQNPSTSSQHTLRNPFAEQNCSIPGLENGNLGNEPDKRTLDENEAGAHEDIVEFGDSIDWIRNRDRRRDRDRGGLPVSGTGAGSMDWRYSVRINGGGNNL</sequence>
<keyword evidence="4" id="KW-1185">Reference proteome</keyword>
<comment type="caution">
    <text evidence="3">The sequence shown here is derived from an EMBL/GenBank/DDBJ whole genome shotgun (WGS) entry which is preliminary data.</text>
</comment>
<dbReference type="AlphaFoldDB" id="W9CIK1"/>
<feature type="region of interest" description="Disordered" evidence="1">
    <location>
        <begin position="354"/>
        <end position="373"/>
    </location>
</feature>
<keyword evidence="2" id="KW-1133">Transmembrane helix</keyword>
<dbReference type="OrthoDB" id="3564534at2759"/>
<dbReference type="Proteomes" id="UP000019487">
    <property type="component" value="Unassembled WGS sequence"/>
</dbReference>
<feature type="compositionally biased region" description="Polar residues" evidence="1">
    <location>
        <begin position="161"/>
        <end position="177"/>
    </location>
</feature>
<feature type="transmembrane region" description="Helical" evidence="2">
    <location>
        <begin position="189"/>
        <end position="211"/>
    </location>
</feature>
<keyword evidence="2" id="KW-0812">Transmembrane</keyword>
<feature type="compositionally biased region" description="Acidic residues" evidence="1">
    <location>
        <begin position="12"/>
        <end position="31"/>
    </location>
</feature>
<evidence type="ECO:0000256" key="2">
    <source>
        <dbReference type="SAM" id="Phobius"/>
    </source>
</evidence>
<accession>W9CIK1</accession>
<dbReference type="HOGENOM" id="CLU_579991_0_0_1"/>
<reference evidence="3 4" key="1">
    <citation type="journal article" date="2014" name="Genome Announc.">
        <title>Draft genome sequence of Sclerotinia borealis, a psychrophilic plant pathogenic fungus.</title>
        <authorList>
            <person name="Mardanov A.V."/>
            <person name="Beletsky A.V."/>
            <person name="Kadnikov V.V."/>
            <person name="Ignatov A.N."/>
            <person name="Ravin N.V."/>
        </authorList>
    </citation>
    <scope>NUCLEOTIDE SEQUENCE [LARGE SCALE GENOMIC DNA]</scope>
    <source>
        <strain evidence="4">F-4157</strain>
    </source>
</reference>
<gene>
    <name evidence="3" type="ORF">SBOR_3815</name>
</gene>
<evidence type="ECO:0000256" key="1">
    <source>
        <dbReference type="SAM" id="MobiDB-lite"/>
    </source>
</evidence>
<protein>
    <submittedName>
        <fullName evidence="3">Uncharacterized protein</fullName>
    </submittedName>
</protein>
<feature type="region of interest" description="Disordered" evidence="1">
    <location>
        <begin position="305"/>
        <end position="326"/>
    </location>
</feature>
<feature type="region of interest" description="Disordered" evidence="1">
    <location>
        <begin position="1"/>
        <end position="177"/>
    </location>
</feature>
<organism evidence="3 4">
    <name type="scientific">Sclerotinia borealis (strain F-4128)</name>
    <dbReference type="NCBI Taxonomy" id="1432307"/>
    <lineage>
        <taxon>Eukaryota</taxon>
        <taxon>Fungi</taxon>
        <taxon>Dikarya</taxon>
        <taxon>Ascomycota</taxon>
        <taxon>Pezizomycotina</taxon>
        <taxon>Leotiomycetes</taxon>
        <taxon>Helotiales</taxon>
        <taxon>Sclerotiniaceae</taxon>
        <taxon>Sclerotinia</taxon>
    </lineage>
</organism>
<feature type="compositionally biased region" description="Low complexity" evidence="1">
    <location>
        <begin position="71"/>
        <end position="160"/>
    </location>
</feature>
<evidence type="ECO:0000313" key="4">
    <source>
        <dbReference type="Proteomes" id="UP000019487"/>
    </source>
</evidence>